<dbReference type="EMBL" id="CZKA01000016">
    <property type="protein sequence ID" value="CUR55103.1"/>
    <property type="molecule type" value="Genomic_DNA"/>
</dbReference>
<proteinExistence type="predicted"/>
<protein>
    <submittedName>
        <fullName evidence="1">Uncharacterized protein</fullName>
    </submittedName>
</protein>
<evidence type="ECO:0000313" key="1">
    <source>
        <dbReference type="EMBL" id="CUR55103.1"/>
    </source>
</evidence>
<accession>A0A2P2BZB3</accession>
<dbReference type="AlphaFoldDB" id="A0A2P2BZB3"/>
<name>A0A2P2BZB3_9ZZZZ</name>
<gene>
    <name evidence="1" type="ORF">NOCA2230023</name>
</gene>
<sequence>MSLSSVRGLIPGWSVGRARLTLNQD</sequence>
<reference evidence="1" key="1">
    <citation type="submission" date="2015-08" db="EMBL/GenBank/DDBJ databases">
        <authorList>
            <person name="Babu N.S."/>
            <person name="Beckwith C.J."/>
            <person name="Beseler K.G."/>
            <person name="Brison A."/>
            <person name="Carone J.V."/>
            <person name="Caskin T.P."/>
            <person name="Diamond M."/>
            <person name="Durham M.E."/>
            <person name="Foxe J.M."/>
            <person name="Go M."/>
            <person name="Henderson B.A."/>
            <person name="Jones I.B."/>
            <person name="McGettigan J.A."/>
            <person name="Micheletti S.J."/>
            <person name="Nasrallah M.E."/>
            <person name="Ortiz D."/>
            <person name="Piller C.R."/>
            <person name="Privatt S.R."/>
            <person name="Schneider S.L."/>
            <person name="Sharp S."/>
            <person name="Smith T.C."/>
            <person name="Stanton J.D."/>
            <person name="Ullery H.E."/>
            <person name="Wilson R.J."/>
            <person name="Serrano M.G."/>
            <person name="Buck G."/>
            <person name="Lee V."/>
            <person name="Wang Y."/>
            <person name="Carvalho R."/>
            <person name="Voegtly L."/>
            <person name="Shi R."/>
            <person name="Duckworth R."/>
            <person name="Johnson A."/>
            <person name="Loviza R."/>
            <person name="Walstead R."/>
            <person name="Shah Z."/>
            <person name="Kiflezghi M."/>
            <person name="Wade K."/>
            <person name="Ball S.L."/>
            <person name="Bradley K.W."/>
            <person name="Asai D.J."/>
            <person name="Bowman C.A."/>
            <person name="Russell D.A."/>
            <person name="Pope W.H."/>
            <person name="Jacobs-Sera D."/>
            <person name="Hendrix R.W."/>
            <person name="Hatfull G.F."/>
        </authorList>
    </citation>
    <scope>NUCLEOTIDE SEQUENCE</scope>
</reference>
<organism evidence="1">
    <name type="scientific">metagenome</name>
    <dbReference type="NCBI Taxonomy" id="256318"/>
    <lineage>
        <taxon>unclassified sequences</taxon>
        <taxon>metagenomes</taxon>
    </lineage>
</organism>